<keyword evidence="2" id="KW-1185">Reference proteome</keyword>
<dbReference type="Proteomes" id="UP001633002">
    <property type="component" value="Unassembled WGS sequence"/>
</dbReference>
<sequence>MNKSSFYKLLDIVGQDLSKQNTRFWRSVRADVCLGIILYRLACVDTYFDIGEKFDVGESTISDIVLEGVHLLCSIMGPKYLKWPGPRKLRKVSEGFEALCGLPNIQGAIYYSLVKIRAPVGISLAVVKMVMRMMMFRVEDEADDSSSGPPPPGYSAVVREELAEYLCLRN</sequence>
<gene>
    <name evidence="1" type="ORF">R1sor_010694</name>
</gene>
<proteinExistence type="predicted"/>
<comment type="caution">
    <text evidence="1">The sequence shown here is derived from an EMBL/GenBank/DDBJ whole genome shotgun (WGS) entry which is preliminary data.</text>
</comment>
<reference evidence="1 2" key="1">
    <citation type="submission" date="2024-09" db="EMBL/GenBank/DDBJ databases">
        <title>Chromosome-scale assembly of Riccia sorocarpa.</title>
        <authorList>
            <person name="Paukszto L."/>
        </authorList>
    </citation>
    <scope>NUCLEOTIDE SEQUENCE [LARGE SCALE GENOMIC DNA]</scope>
    <source>
        <strain evidence="1">LP-2024</strain>
        <tissue evidence="1">Aerial parts of the thallus</tissue>
    </source>
</reference>
<accession>A0ABD3HYT4</accession>
<name>A0ABD3HYT4_9MARC</name>
<evidence type="ECO:0008006" key="3">
    <source>
        <dbReference type="Google" id="ProtNLM"/>
    </source>
</evidence>
<evidence type="ECO:0000313" key="1">
    <source>
        <dbReference type="EMBL" id="KAL3696618.1"/>
    </source>
</evidence>
<protein>
    <recommendedName>
        <fullName evidence="3">DDE Tnp4 domain-containing protein</fullName>
    </recommendedName>
</protein>
<dbReference type="EMBL" id="JBJQOH010000002">
    <property type="protein sequence ID" value="KAL3696618.1"/>
    <property type="molecule type" value="Genomic_DNA"/>
</dbReference>
<dbReference type="AlphaFoldDB" id="A0ABD3HYT4"/>
<organism evidence="1 2">
    <name type="scientific">Riccia sorocarpa</name>
    <dbReference type="NCBI Taxonomy" id="122646"/>
    <lineage>
        <taxon>Eukaryota</taxon>
        <taxon>Viridiplantae</taxon>
        <taxon>Streptophyta</taxon>
        <taxon>Embryophyta</taxon>
        <taxon>Marchantiophyta</taxon>
        <taxon>Marchantiopsida</taxon>
        <taxon>Marchantiidae</taxon>
        <taxon>Marchantiales</taxon>
        <taxon>Ricciaceae</taxon>
        <taxon>Riccia</taxon>
    </lineage>
</organism>
<evidence type="ECO:0000313" key="2">
    <source>
        <dbReference type="Proteomes" id="UP001633002"/>
    </source>
</evidence>